<dbReference type="RefSeq" id="WP_073428849.1">
    <property type="nucleotide sequence ID" value="NZ_CADFGY010000004.1"/>
</dbReference>
<gene>
    <name evidence="5" type="ORF">SAMN05192548_101122</name>
</gene>
<feature type="domain" description="N-acetyltransferase" evidence="4">
    <location>
        <begin position="29"/>
        <end position="188"/>
    </location>
</feature>
<accession>A0A1M6NTD5</accession>
<dbReference type="GO" id="GO:0005737">
    <property type="term" value="C:cytoplasm"/>
    <property type="evidence" value="ECO:0007669"/>
    <property type="project" value="TreeGrafter"/>
</dbReference>
<dbReference type="InterPro" id="IPR051531">
    <property type="entry name" value="N-acetyltransferase"/>
</dbReference>
<evidence type="ECO:0000256" key="1">
    <source>
        <dbReference type="ARBA" id="ARBA00022679"/>
    </source>
</evidence>
<dbReference type="PROSITE" id="PS51186">
    <property type="entry name" value="GNAT"/>
    <property type="match status" value="1"/>
</dbReference>
<comment type="similarity">
    <text evidence="3">Belongs to the acetyltransferase family. RimJ subfamily.</text>
</comment>
<dbReference type="PANTHER" id="PTHR43792:SF8">
    <property type="entry name" value="[RIBOSOMAL PROTEIN US5]-ALANINE N-ACETYLTRANSFERASE"/>
    <property type="match status" value="1"/>
</dbReference>
<dbReference type="Pfam" id="PF13302">
    <property type="entry name" value="Acetyltransf_3"/>
    <property type="match status" value="1"/>
</dbReference>
<evidence type="ECO:0000313" key="6">
    <source>
        <dbReference type="Proteomes" id="UP000184395"/>
    </source>
</evidence>
<sequence length="192" mass="21393">MAEISSNALKDGLTSARLKLVRAEAAFAPELRDYSLRNREHLQPWEPARPDSFFELEAVKNRLGAMSRDNALGNAVHWLLTRRDSAEVIGECHFTNIVRGPFQACHLGFSLAKHAQGQGLMQEALTVAIPHVFNDVGLHRIMANYRPENIRSGQLLKRLGFEREGLARAYLKINGAWADHVLTSLINPSATS</sequence>
<evidence type="ECO:0000256" key="3">
    <source>
        <dbReference type="ARBA" id="ARBA00038502"/>
    </source>
</evidence>
<dbReference type="GO" id="GO:0005840">
    <property type="term" value="C:ribosome"/>
    <property type="evidence" value="ECO:0007669"/>
    <property type="project" value="UniProtKB-KW"/>
</dbReference>
<protein>
    <submittedName>
        <fullName evidence="5">[SSU ribosomal protein S5P]-alanine acetyltransferase</fullName>
    </submittedName>
</protein>
<dbReference type="GO" id="GO:0008999">
    <property type="term" value="F:protein-N-terminal-alanine acetyltransferase activity"/>
    <property type="evidence" value="ECO:0007669"/>
    <property type="project" value="TreeGrafter"/>
</dbReference>
<organism evidence="5 6">
    <name type="scientific">Paraburkholderia terricola</name>
    <dbReference type="NCBI Taxonomy" id="169427"/>
    <lineage>
        <taxon>Bacteria</taxon>
        <taxon>Pseudomonadati</taxon>
        <taxon>Pseudomonadota</taxon>
        <taxon>Betaproteobacteria</taxon>
        <taxon>Burkholderiales</taxon>
        <taxon>Burkholderiaceae</taxon>
        <taxon>Paraburkholderia</taxon>
    </lineage>
</organism>
<keyword evidence="2" id="KW-0012">Acyltransferase</keyword>
<dbReference type="EMBL" id="FRAB01000011">
    <property type="protein sequence ID" value="SHJ98991.1"/>
    <property type="molecule type" value="Genomic_DNA"/>
</dbReference>
<evidence type="ECO:0000256" key="2">
    <source>
        <dbReference type="ARBA" id="ARBA00023315"/>
    </source>
</evidence>
<dbReference type="STRING" id="169427.SAMN05192548_101122"/>
<evidence type="ECO:0000313" key="5">
    <source>
        <dbReference type="EMBL" id="SHJ98991.1"/>
    </source>
</evidence>
<dbReference type="Gene3D" id="3.40.630.30">
    <property type="match status" value="1"/>
</dbReference>
<dbReference type="GeneID" id="301981626"/>
<dbReference type="InterPro" id="IPR000182">
    <property type="entry name" value="GNAT_dom"/>
</dbReference>
<dbReference type="Proteomes" id="UP000184395">
    <property type="component" value="Unassembled WGS sequence"/>
</dbReference>
<dbReference type="InterPro" id="IPR016181">
    <property type="entry name" value="Acyl_CoA_acyltransferase"/>
</dbReference>
<reference evidence="5 6" key="1">
    <citation type="submission" date="2016-11" db="EMBL/GenBank/DDBJ databases">
        <authorList>
            <person name="Jaros S."/>
            <person name="Januszkiewicz K."/>
            <person name="Wedrychowicz H."/>
        </authorList>
    </citation>
    <scope>NUCLEOTIDE SEQUENCE [LARGE SCALE GENOMIC DNA]</scope>
    <source>
        <strain evidence="5 6">LMG 20594</strain>
    </source>
</reference>
<keyword evidence="1 5" id="KW-0808">Transferase</keyword>
<dbReference type="SUPFAM" id="SSF55729">
    <property type="entry name" value="Acyl-CoA N-acyltransferases (Nat)"/>
    <property type="match status" value="1"/>
</dbReference>
<evidence type="ECO:0000259" key="4">
    <source>
        <dbReference type="PROSITE" id="PS51186"/>
    </source>
</evidence>
<keyword evidence="5" id="KW-0687">Ribonucleoprotein</keyword>
<proteinExistence type="inferred from homology"/>
<dbReference type="PANTHER" id="PTHR43792">
    <property type="entry name" value="GNAT FAMILY, PUTATIVE (AFU_ORTHOLOGUE AFUA_3G00765)-RELATED-RELATED"/>
    <property type="match status" value="1"/>
</dbReference>
<keyword evidence="5" id="KW-0689">Ribosomal protein</keyword>
<name>A0A1M6NTD5_9BURK</name>
<dbReference type="AlphaFoldDB" id="A0A1M6NTD5"/>